<evidence type="ECO:0000313" key="3">
    <source>
        <dbReference type="Proteomes" id="UP001590951"/>
    </source>
</evidence>
<dbReference type="EMBL" id="JBHFEH010000003">
    <property type="protein sequence ID" value="KAL2057986.1"/>
    <property type="molecule type" value="Genomic_DNA"/>
</dbReference>
<proteinExistence type="predicted"/>
<dbReference type="Proteomes" id="UP001590951">
    <property type="component" value="Unassembled WGS sequence"/>
</dbReference>
<protein>
    <submittedName>
        <fullName evidence="2">Uncharacterized protein</fullName>
    </submittedName>
</protein>
<feature type="compositionally biased region" description="Basic and acidic residues" evidence="1">
    <location>
        <begin position="25"/>
        <end position="50"/>
    </location>
</feature>
<comment type="caution">
    <text evidence="2">The sequence shown here is derived from an EMBL/GenBank/DDBJ whole genome shotgun (WGS) entry which is preliminary data.</text>
</comment>
<organism evidence="2 3">
    <name type="scientific">Lepraria finkii</name>
    <dbReference type="NCBI Taxonomy" id="1340010"/>
    <lineage>
        <taxon>Eukaryota</taxon>
        <taxon>Fungi</taxon>
        <taxon>Dikarya</taxon>
        <taxon>Ascomycota</taxon>
        <taxon>Pezizomycotina</taxon>
        <taxon>Lecanoromycetes</taxon>
        <taxon>OSLEUM clade</taxon>
        <taxon>Lecanoromycetidae</taxon>
        <taxon>Lecanorales</taxon>
        <taxon>Lecanorineae</taxon>
        <taxon>Stereocaulaceae</taxon>
        <taxon>Lepraria</taxon>
    </lineage>
</organism>
<keyword evidence="3" id="KW-1185">Reference proteome</keyword>
<evidence type="ECO:0000256" key="1">
    <source>
        <dbReference type="SAM" id="MobiDB-lite"/>
    </source>
</evidence>
<feature type="compositionally biased region" description="Basic and acidic residues" evidence="1">
    <location>
        <begin position="1"/>
        <end position="18"/>
    </location>
</feature>
<gene>
    <name evidence="2" type="ORF">ABVK25_001603</name>
</gene>
<reference evidence="2 3" key="1">
    <citation type="submission" date="2024-09" db="EMBL/GenBank/DDBJ databases">
        <title>Rethinking Asexuality: The Enigmatic Case of Functional Sexual Genes in Lepraria (Stereocaulaceae).</title>
        <authorList>
            <person name="Doellman M."/>
            <person name="Sun Y."/>
            <person name="Barcenas-Pena A."/>
            <person name="Lumbsch H.T."/>
            <person name="Grewe F."/>
        </authorList>
    </citation>
    <scope>NUCLEOTIDE SEQUENCE [LARGE SCALE GENOMIC DNA]</scope>
    <source>
        <strain evidence="2 3">Grewe 0041</strain>
    </source>
</reference>
<accession>A0ABR4BJI9</accession>
<sequence>MQHESIKKKGRGGCDARCRSSLYKGRKDASSGDEAMEKNAKEHGERHDQGNSKVPSVSGKVRMAGSDSTYLELRSQPPTMNRTRKRHMEMRMSRM</sequence>
<feature type="region of interest" description="Disordered" evidence="1">
    <location>
        <begin position="1"/>
        <end position="95"/>
    </location>
</feature>
<name>A0ABR4BJI9_9LECA</name>
<evidence type="ECO:0000313" key="2">
    <source>
        <dbReference type="EMBL" id="KAL2057986.1"/>
    </source>
</evidence>